<dbReference type="Pfam" id="PF05425">
    <property type="entry name" value="CopD"/>
    <property type="match status" value="1"/>
</dbReference>
<dbReference type="RefSeq" id="WP_013920511.1">
    <property type="nucleotide sequence ID" value="NC_015690.1"/>
</dbReference>
<keyword evidence="3 9" id="KW-0812">Transmembrane</keyword>
<feature type="signal peptide" evidence="10">
    <location>
        <begin position="1"/>
        <end position="31"/>
    </location>
</feature>
<feature type="transmembrane region" description="Helical" evidence="9">
    <location>
        <begin position="334"/>
        <end position="360"/>
    </location>
</feature>
<keyword evidence="5 10" id="KW-0732">Signal</keyword>
<evidence type="ECO:0000259" key="11">
    <source>
        <dbReference type="Pfam" id="PF04234"/>
    </source>
</evidence>
<dbReference type="GO" id="GO:0046688">
    <property type="term" value="P:response to copper ion"/>
    <property type="evidence" value="ECO:0007669"/>
    <property type="project" value="InterPro"/>
</dbReference>
<evidence type="ECO:0000256" key="4">
    <source>
        <dbReference type="ARBA" id="ARBA00022723"/>
    </source>
</evidence>
<dbReference type="Gene3D" id="2.60.40.1220">
    <property type="match status" value="1"/>
</dbReference>
<keyword evidence="4" id="KW-0479">Metal-binding</keyword>
<dbReference type="SUPFAM" id="SSF81296">
    <property type="entry name" value="E set domains"/>
    <property type="match status" value="1"/>
</dbReference>
<feature type="transmembrane region" description="Helical" evidence="9">
    <location>
        <begin position="273"/>
        <end position="291"/>
    </location>
</feature>
<feature type="domain" description="CopC" evidence="11">
    <location>
        <begin position="37"/>
        <end position="131"/>
    </location>
</feature>
<evidence type="ECO:0000313" key="13">
    <source>
        <dbReference type="EMBL" id="AEI45367.1"/>
    </source>
</evidence>
<dbReference type="InterPro" id="IPR032694">
    <property type="entry name" value="CopC/D"/>
</dbReference>
<dbReference type="PANTHER" id="PTHR34820">
    <property type="entry name" value="INNER MEMBRANE PROTEIN YEBZ"/>
    <property type="match status" value="1"/>
</dbReference>
<feature type="transmembrane region" description="Helical" evidence="9">
    <location>
        <begin position="246"/>
        <end position="266"/>
    </location>
</feature>
<accession>F8FEQ0</accession>
<dbReference type="InterPro" id="IPR014756">
    <property type="entry name" value="Ig_E-set"/>
</dbReference>
<dbReference type="KEGG" id="pms:KNP414_06849"/>
<evidence type="ECO:0000256" key="9">
    <source>
        <dbReference type="SAM" id="Phobius"/>
    </source>
</evidence>
<keyword evidence="7" id="KW-0186">Copper</keyword>
<evidence type="ECO:0000256" key="2">
    <source>
        <dbReference type="ARBA" id="ARBA00022475"/>
    </source>
</evidence>
<feature type="transmembrane region" description="Helical" evidence="9">
    <location>
        <begin position="408"/>
        <end position="428"/>
    </location>
</feature>
<evidence type="ECO:0000256" key="10">
    <source>
        <dbReference type="SAM" id="SignalP"/>
    </source>
</evidence>
<feature type="transmembrane region" description="Helical" evidence="9">
    <location>
        <begin position="172"/>
        <end position="189"/>
    </location>
</feature>
<keyword evidence="2" id="KW-1003">Cell membrane</keyword>
<comment type="subcellular location">
    <subcellularLocation>
        <location evidence="1">Cell membrane</location>
        <topology evidence="1">Multi-pass membrane protein</topology>
    </subcellularLocation>
</comment>
<dbReference type="InterPro" id="IPR014755">
    <property type="entry name" value="Cu-Rt/internalin_Ig-like"/>
</dbReference>
<dbReference type="PANTHER" id="PTHR34820:SF4">
    <property type="entry name" value="INNER MEMBRANE PROTEIN YEBZ"/>
    <property type="match status" value="1"/>
</dbReference>
<dbReference type="AlphaFoldDB" id="F8FEQ0"/>
<dbReference type="GO" id="GO:0005507">
    <property type="term" value="F:copper ion binding"/>
    <property type="evidence" value="ECO:0007669"/>
    <property type="project" value="InterPro"/>
</dbReference>
<dbReference type="Pfam" id="PF04234">
    <property type="entry name" value="CopC"/>
    <property type="match status" value="1"/>
</dbReference>
<dbReference type="GO" id="GO:0005886">
    <property type="term" value="C:plasma membrane"/>
    <property type="evidence" value="ECO:0007669"/>
    <property type="project" value="UniProtKB-SubCell"/>
</dbReference>
<dbReference type="InterPro" id="IPR007348">
    <property type="entry name" value="CopC_dom"/>
</dbReference>
<feature type="transmembrane region" description="Helical" evidence="9">
    <location>
        <begin position="210"/>
        <end position="226"/>
    </location>
</feature>
<feature type="domain" description="Copper resistance protein D" evidence="12">
    <location>
        <begin position="332"/>
        <end position="424"/>
    </location>
</feature>
<dbReference type="Proteomes" id="UP000006620">
    <property type="component" value="Chromosome"/>
</dbReference>
<evidence type="ECO:0000256" key="5">
    <source>
        <dbReference type="ARBA" id="ARBA00022729"/>
    </source>
</evidence>
<feature type="transmembrane region" description="Helical" evidence="9">
    <location>
        <begin position="375"/>
        <end position="396"/>
    </location>
</feature>
<reference evidence="13 14" key="2">
    <citation type="journal article" date="2013" name="Genome Announc.">
        <title>Genome Sequence of Growth-Improving Paenibacillus mucilaginosus Strain KNP414.</title>
        <authorList>
            <person name="Lu J.J."/>
            <person name="Wang J.F."/>
            <person name="Hu X.F."/>
        </authorList>
    </citation>
    <scope>NUCLEOTIDE SEQUENCE [LARGE SCALE GENOMIC DNA]</scope>
    <source>
        <strain evidence="13 14">KNP414</strain>
    </source>
</reference>
<evidence type="ECO:0000256" key="3">
    <source>
        <dbReference type="ARBA" id="ARBA00022692"/>
    </source>
</evidence>
<organism evidence="13 14">
    <name type="scientific">Paenibacillus mucilaginosus (strain KNP414)</name>
    <dbReference type="NCBI Taxonomy" id="1036673"/>
    <lineage>
        <taxon>Bacteria</taxon>
        <taxon>Bacillati</taxon>
        <taxon>Bacillota</taxon>
        <taxon>Bacilli</taxon>
        <taxon>Bacillales</taxon>
        <taxon>Paenibacillaceae</taxon>
        <taxon>Paenibacillus</taxon>
    </lineage>
</organism>
<dbReference type="EMBL" id="CP002869">
    <property type="protein sequence ID" value="AEI45367.1"/>
    <property type="molecule type" value="Genomic_DNA"/>
</dbReference>
<proteinExistence type="predicted"/>
<dbReference type="GO" id="GO:0006825">
    <property type="term" value="P:copper ion transport"/>
    <property type="evidence" value="ECO:0007669"/>
    <property type="project" value="InterPro"/>
</dbReference>
<protein>
    <submittedName>
        <fullName evidence="13">YcnJ</fullName>
    </submittedName>
</protein>
<evidence type="ECO:0000259" key="12">
    <source>
        <dbReference type="Pfam" id="PF05425"/>
    </source>
</evidence>
<gene>
    <name evidence="13" type="primary">ycnJ</name>
    <name evidence="13" type="ordered locus">KNP414_06849</name>
</gene>
<dbReference type="HOGENOM" id="CLU_023176_1_0_9"/>
<sequence length="552" mass="60963">MRLHHIVAKMSRFAALLLLTMVMLLTVTAGASPAAAHASLVEAVPAAGSELRAAPERITLTFNERLENGLFYLRVYDSAKKQVTDAAAVMNSEQTTVSLELPALGQGNYLVTYHVISADGHPVEGTYLFAVGQSLSEDAGSQEMPAGMHHSHGDEPFGGTSAGDVLQFASRILYYAALLVFTGWLLWYRRFGGTAPDETRTRLRRLAEKWQQLYLIAYILFMWAHLPDLLGDSGAAGLVTLFTKTAAGYAWIGGLLLALLSFVMLYRSTALDLVWAALAWLAKGMLGHAAAFEPKTQTLLLDWLHLAAAAVWAGGLVMLLLLWKTEREQAKRLLPIFSTAALLSLLVLTVSGVLTTFIFLPDIRYILETSWGRLLLVKSALVAAVMVTGALIRFSYRRLRDRTAGRLLALDAILMTATIGVVGVFTYLSPLPANEPLHWHVMGEKIHMTAQISPKVPGVNDFTVKVWLPEKLGKPKDVILKLHSLDGPEIAPIVVPVEPFEDASFEDSYDMKRYSYRVRGAYLPYAGRWRVEVRVMDSEDNETVYNSEIRVY</sequence>
<dbReference type="InterPro" id="IPR008457">
    <property type="entry name" value="Cu-R_CopD_dom"/>
</dbReference>
<evidence type="ECO:0000256" key="6">
    <source>
        <dbReference type="ARBA" id="ARBA00022989"/>
    </source>
</evidence>
<dbReference type="GO" id="GO:0042597">
    <property type="term" value="C:periplasmic space"/>
    <property type="evidence" value="ECO:0007669"/>
    <property type="project" value="InterPro"/>
</dbReference>
<evidence type="ECO:0000256" key="1">
    <source>
        <dbReference type="ARBA" id="ARBA00004651"/>
    </source>
</evidence>
<evidence type="ECO:0000313" key="14">
    <source>
        <dbReference type="Proteomes" id="UP000006620"/>
    </source>
</evidence>
<feature type="chain" id="PRO_5003376830" evidence="10">
    <location>
        <begin position="32"/>
        <end position="552"/>
    </location>
</feature>
<keyword evidence="6 9" id="KW-1133">Transmembrane helix</keyword>
<evidence type="ECO:0000256" key="7">
    <source>
        <dbReference type="ARBA" id="ARBA00023008"/>
    </source>
</evidence>
<keyword evidence="8 9" id="KW-0472">Membrane</keyword>
<reference evidence="14" key="1">
    <citation type="submission" date="2011-06" db="EMBL/GenBank/DDBJ databases">
        <title>Complete genome sequence of Paenibacillus mucilaginosus KNP414.</title>
        <authorList>
            <person name="Wang J."/>
            <person name="Hu S."/>
            <person name="Hu X."/>
            <person name="Zhang B."/>
            <person name="Dong D."/>
            <person name="Zhang S."/>
            <person name="Zhao K."/>
            <person name="Wu D."/>
        </authorList>
    </citation>
    <scope>NUCLEOTIDE SEQUENCE [LARGE SCALE GENOMIC DNA]</scope>
    <source>
        <strain evidence="14">KNP414</strain>
    </source>
</reference>
<name>F8FEQ0_PAEMK</name>
<evidence type="ECO:0000256" key="8">
    <source>
        <dbReference type="ARBA" id="ARBA00023136"/>
    </source>
</evidence>
<feature type="transmembrane region" description="Helical" evidence="9">
    <location>
        <begin position="303"/>
        <end position="322"/>
    </location>
</feature>
<dbReference type="PATRIC" id="fig|1036673.3.peg.6392"/>